<dbReference type="RefSeq" id="WP_104709521.1">
    <property type="nucleotide sequence ID" value="NZ_PTRA01000001.1"/>
</dbReference>
<organism evidence="7 8">
    <name type="scientific">Siphonobacter curvatus</name>
    <dbReference type="NCBI Taxonomy" id="2094562"/>
    <lineage>
        <taxon>Bacteria</taxon>
        <taxon>Pseudomonadati</taxon>
        <taxon>Bacteroidota</taxon>
        <taxon>Cytophagia</taxon>
        <taxon>Cytophagales</taxon>
        <taxon>Cytophagaceae</taxon>
        <taxon>Siphonobacter</taxon>
    </lineage>
</organism>
<name>A0A2S7IKK9_9BACT</name>
<comment type="subcellular location">
    <subcellularLocation>
        <location evidence="1">Endomembrane system</location>
        <topology evidence="1">Multi-pass membrane protein</topology>
    </subcellularLocation>
</comment>
<keyword evidence="4 5" id="KW-0472">Membrane</keyword>
<evidence type="ECO:0000256" key="2">
    <source>
        <dbReference type="ARBA" id="ARBA00022692"/>
    </source>
</evidence>
<dbReference type="OrthoDB" id="9800034at2"/>
<dbReference type="EMBL" id="PTRA01000001">
    <property type="protein sequence ID" value="PQA58293.1"/>
    <property type="molecule type" value="Genomic_DNA"/>
</dbReference>
<dbReference type="GO" id="GO:0012505">
    <property type="term" value="C:endomembrane system"/>
    <property type="evidence" value="ECO:0007669"/>
    <property type="project" value="UniProtKB-SubCell"/>
</dbReference>
<dbReference type="Proteomes" id="UP000239590">
    <property type="component" value="Unassembled WGS sequence"/>
</dbReference>
<sequence>MAESTPLIQRILQSLFFREAQKKASRSARNPAFLLDLITKVLRTSNKGAIIHDVQEKLGLLTRLIRAYAKGEYRQLPWKSVVLTVAVLIYFVSPIDVIPDLLPIIGFTDDIALLVWLFRTISNDLDTFKIWEAEQAVPIDPQ</sequence>
<reference evidence="8" key="1">
    <citation type="submission" date="2018-02" db="EMBL/GenBank/DDBJ databases">
        <title>Genome sequencing of Solimonas sp. HR-BB.</title>
        <authorList>
            <person name="Lee Y."/>
            <person name="Jeon C.O."/>
        </authorList>
    </citation>
    <scope>NUCLEOTIDE SEQUENCE [LARGE SCALE GENOMIC DNA]</scope>
    <source>
        <strain evidence="8">HR-U</strain>
    </source>
</reference>
<feature type="domain" description="DUF1232" evidence="6">
    <location>
        <begin position="82"/>
        <end position="116"/>
    </location>
</feature>
<evidence type="ECO:0000256" key="5">
    <source>
        <dbReference type="SAM" id="Phobius"/>
    </source>
</evidence>
<dbReference type="Pfam" id="PF06803">
    <property type="entry name" value="DUF1232"/>
    <property type="match status" value="1"/>
</dbReference>
<evidence type="ECO:0000313" key="7">
    <source>
        <dbReference type="EMBL" id="PQA58293.1"/>
    </source>
</evidence>
<evidence type="ECO:0000256" key="1">
    <source>
        <dbReference type="ARBA" id="ARBA00004127"/>
    </source>
</evidence>
<feature type="transmembrane region" description="Helical" evidence="5">
    <location>
        <begin position="76"/>
        <end position="95"/>
    </location>
</feature>
<keyword evidence="2 5" id="KW-0812">Transmembrane</keyword>
<evidence type="ECO:0000256" key="4">
    <source>
        <dbReference type="ARBA" id="ARBA00023136"/>
    </source>
</evidence>
<comment type="caution">
    <text evidence="7">The sequence shown here is derived from an EMBL/GenBank/DDBJ whole genome shotgun (WGS) entry which is preliminary data.</text>
</comment>
<protein>
    <recommendedName>
        <fullName evidence="6">DUF1232 domain-containing protein</fullName>
    </recommendedName>
</protein>
<dbReference type="AlphaFoldDB" id="A0A2S7IKK9"/>
<keyword evidence="8" id="KW-1185">Reference proteome</keyword>
<keyword evidence="3 5" id="KW-1133">Transmembrane helix</keyword>
<gene>
    <name evidence="7" type="ORF">C5O19_01025</name>
</gene>
<proteinExistence type="predicted"/>
<evidence type="ECO:0000259" key="6">
    <source>
        <dbReference type="Pfam" id="PF06803"/>
    </source>
</evidence>
<evidence type="ECO:0000313" key="8">
    <source>
        <dbReference type="Proteomes" id="UP000239590"/>
    </source>
</evidence>
<evidence type="ECO:0000256" key="3">
    <source>
        <dbReference type="ARBA" id="ARBA00022989"/>
    </source>
</evidence>
<dbReference type="InterPro" id="IPR010652">
    <property type="entry name" value="DUF1232"/>
</dbReference>
<accession>A0A2S7IKK9</accession>